<evidence type="ECO:0008006" key="11">
    <source>
        <dbReference type="Google" id="ProtNLM"/>
    </source>
</evidence>
<dbReference type="PANTHER" id="PTHR12270">
    <property type="entry name" value="GLYCOSYLTRANSFERASE-RELATED"/>
    <property type="match status" value="1"/>
</dbReference>
<organism evidence="9 10">
    <name type="scientific">Paragonimus heterotremus</name>
    <dbReference type="NCBI Taxonomy" id="100268"/>
    <lineage>
        <taxon>Eukaryota</taxon>
        <taxon>Metazoa</taxon>
        <taxon>Spiralia</taxon>
        <taxon>Lophotrochozoa</taxon>
        <taxon>Platyhelminthes</taxon>
        <taxon>Trematoda</taxon>
        <taxon>Digenea</taxon>
        <taxon>Plagiorchiida</taxon>
        <taxon>Troglotremata</taxon>
        <taxon>Troglotrematidae</taxon>
        <taxon>Paragonimus</taxon>
    </lineage>
</organism>
<comment type="subcellular location">
    <subcellularLocation>
        <location evidence="1">Golgi apparatus membrane</location>
        <topology evidence="1">Single-pass type II membrane protein</topology>
    </subcellularLocation>
</comment>
<evidence type="ECO:0000256" key="7">
    <source>
        <dbReference type="ARBA" id="ARBA00023180"/>
    </source>
</evidence>
<evidence type="ECO:0000256" key="1">
    <source>
        <dbReference type="ARBA" id="ARBA00004323"/>
    </source>
</evidence>
<reference evidence="9" key="1">
    <citation type="submission" date="2019-05" db="EMBL/GenBank/DDBJ databases">
        <title>Annotation for the trematode Paragonimus heterotremus.</title>
        <authorList>
            <person name="Choi Y.-J."/>
        </authorList>
    </citation>
    <scope>NUCLEOTIDE SEQUENCE</scope>
    <source>
        <strain evidence="9">LC</strain>
    </source>
</reference>
<proteinExistence type="predicted"/>
<evidence type="ECO:0000256" key="5">
    <source>
        <dbReference type="ARBA" id="ARBA00023034"/>
    </source>
</evidence>
<dbReference type="InterPro" id="IPR029044">
    <property type="entry name" value="Nucleotide-diphossugar_trans"/>
</dbReference>
<evidence type="ECO:0000313" key="10">
    <source>
        <dbReference type="Proteomes" id="UP000748531"/>
    </source>
</evidence>
<dbReference type="InterPro" id="IPR051292">
    <property type="entry name" value="Xyl/GlcA_transferase"/>
</dbReference>
<feature type="chain" id="PRO_5035236416" description="Glycosyltransferase-like protein LARGE" evidence="8">
    <location>
        <begin position="28"/>
        <end position="368"/>
    </location>
</feature>
<dbReference type="InterPro" id="IPR002495">
    <property type="entry name" value="Glyco_trans_8"/>
</dbReference>
<evidence type="ECO:0000256" key="6">
    <source>
        <dbReference type="ARBA" id="ARBA00023136"/>
    </source>
</evidence>
<sequence length="368" mass="42717">MSRFVRIHRFLNLVIVFMLFFIPRQHGSITISPECEQKWNEKDSIHIVATLHGLNSTHNLLIMLKSLTYFRGTLRCGCPGINGYHLSTRNPISLHLIMSASTENIFHEIVYGWAKNIFDFHVYSAESYTSSLKRIPNRHPAGVWGMVKLMVPEIVPQSVEKVIILDTDTIFNADVEELWSHFSRFDEYQSIGMAFEQNPEDAYCADWQHPFMSEKGVNGGVVLIDLVKLRKIGWHQIWQEVVVNFFKTVPELAEGEQTIMHVILQMIPQLYYKLPCEWNVQVWNANATACCPVVWPHLPGELKSEYDDVVPINRVKLLHYNSKIKPHFLDPKPKRRPQLARFQPALTVEELRIRAAEAYHIFREQSIL</sequence>
<evidence type="ECO:0000313" key="9">
    <source>
        <dbReference type="EMBL" id="KAF5402126.1"/>
    </source>
</evidence>
<keyword evidence="4" id="KW-1133">Transmembrane helix</keyword>
<keyword evidence="7" id="KW-0325">Glycoprotein</keyword>
<feature type="signal peptide" evidence="8">
    <location>
        <begin position="1"/>
        <end position="27"/>
    </location>
</feature>
<dbReference type="Proteomes" id="UP000748531">
    <property type="component" value="Unassembled WGS sequence"/>
</dbReference>
<dbReference type="Gene3D" id="3.90.550.10">
    <property type="entry name" value="Spore Coat Polysaccharide Biosynthesis Protein SpsA, Chain A"/>
    <property type="match status" value="1"/>
</dbReference>
<dbReference type="AlphaFoldDB" id="A0A8J4WIL6"/>
<keyword evidence="6" id="KW-0472">Membrane</keyword>
<accession>A0A8J4WIL6</accession>
<evidence type="ECO:0000256" key="2">
    <source>
        <dbReference type="ARBA" id="ARBA00022692"/>
    </source>
</evidence>
<keyword evidence="3" id="KW-0735">Signal-anchor</keyword>
<dbReference type="SUPFAM" id="SSF53448">
    <property type="entry name" value="Nucleotide-diphospho-sugar transferases"/>
    <property type="match status" value="1"/>
</dbReference>
<gene>
    <name evidence="9" type="ORF">PHET_04026</name>
</gene>
<evidence type="ECO:0000256" key="3">
    <source>
        <dbReference type="ARBA" id="ARBA00022968"/>
    </source>
</evidence>
<dbReference type="PANTHER" id="PTHR12270:SF25">
    <property type="entry name" value="GLYCOSYLTRANSFERASE-LIKE PROTEIN LARGE"/>
    <property type="match status" value="1"/>
</dbReference>
<evidence type="ECO:0000256" key="8">
    <source>
        <dbReference type="SAM" id="SignalP"/>
    </source>
</evidence>
<evidence type="ECO:0000256" key="4">
    <source>
        <dbReference type="ARBA" id="ARBA00022989"/>
    </source>
</evidence>
<dbReference type="GO" id="GO:0035269">
    <property type="term" value="P:protein O-linked glycosylation via mannose"/>
    <property type="evidence" value="ECO:0007669"/>
    <property type="project" value="TreeGrafter"/>
</dbReference>
<keyword evidence="8" id="KW-0732">Signal</keyword>
<dbReference type="GO" id="GO:0000139">
    <property type="term" value="C:Golgi membrane"/>
    <property type="evidence" value="ECO:0007669"/>
    <property type="project" value="UniProtKB-SubCell"/>
</dbReference>
<dbReference type="OrthoDB" id="6238971at2759"/>
<dbReference type="GO" id="GO:0042285">
    <property type="term" value="F:xylosyltransferase activity"/>
    <property type="evidence" value="ECO:0007669"/>
    <property type="project" value="TreeGrafter"/>
</dbReference>
<dbReference type="EMBL" id="LUCH01002012">
    <property type="protein sequence ID" value="KAF5402126.1"/>
    <property type="molecule type" value="Genomic_DNA"/>
</dbReference>
<comment type="caution">
    <text evidence="9">The sequence shown here is derived from an EMBL/GenBank/DDBJ whole genome shotgun (WGS) entry which is preliminary data.</text>
</comment>
<dbReference type="GO" id="GO:0015020">
    <property type="term" value="F:glucuronosyltransferase activity"/>
    <property type="evidence" value="ECO:0007669"/>
    <property type="project" value="TreeGrafter"/>
</dbReference>
<keyword evidence="10" id="KW-1185">Reference proteome</keyword>
<name>A0A8J4WIL6_9TREM</name>
<keyword evidence="2" id="KW-0812">Transmembrane</keyword>
<dbReference type="Pfam" id="PF01501">
    <property type="entry name" value="Glyco_transf_8"/>
    <property type="match status" value="1"/>
</dbReference>
<protein>
    <recommendedName>
        <fullName evidence="11">Glycosyltransferase-like protein LARGE</fullName>
    </recommendedName>
</protein>
<keyword evidence="5" id="KW-0333">Golgi apparatus</keyword>